<reference evidence="2" key="1">
    <citation type="journal article" date="2019" name="Int. J. Syst. Evol. Microbiol.">
        <title>The Global Catalogue of Microorganisms (GCM) 10K type strain sequencing project: providing services to taxonomists for standard genome sequencing and annotation.</title>
        <authorList>
            <consortium name="The Broad Institute Genomics Platform"/>
            <consortium name="The Broad Institute Genome Sequencing Center for Infectious Disease"/>
            <person name="Wu L."/>
            <person name="Ma J."/>
        </authorList>
    </citation>
    <scope>NUCLEOTIDE SEQUENCE [LARGE SCALE GENOMIC DNA]</scope>
    <source>
        <strain evidence="2">JCM 17593</strain>
    </source>
</reference>
<evidence type="ECO:0000313" key="2">
    <source>
        <dbReference type="Proteomes" id="UP001500213"/>
    </source>
</evidence>
<organism evidence="1 2">
    <name type="scientific">Gryllotalpicola kribbensis</name>
    <dbReference type="NCBI Taxonomy" id="993084"/>
    <lineage>
        <taxon>Bacteria</taxon>
        <taxon>Bacillati</taxon>
        <taxon>Actinomycetota</taxon>
        <taxon>Actinomycetes</taxon>
        <taxon>Micrococcales</taxon>
        <taxon>Microbacteriaceae</taxon>
        <taxon>Gryllotalpicola</taxon>
    </lineage>
</organism>
<dbReference type="EMBL" id="BAABBX010000009">
    <property type="protein sequence ID" value="GAA4187100.1"/>
    <property type="molecule type" value="Genomic_DNA"/>
</dbReference>
<comment type="caution">
    <text evidence="1">The sequence shown here is derived from an EMBL/GenBank/DDBJ whole genome shotgun (WGS) entry which is preliminary data.</text>
</comment>
<protein>
    <submittedName>
        <fullName evidence="1">Uncharacterized protein</fullName>
    </submittedName>
</protein>
<accession>A0ABP8ANY2</accession>
<sequence length="160" mass="17967">MTEPDELLQLTTEIRALFPDLHLDLVTVARAEVALDWARKAHARDDDLIAIREDDGEAALRFTYGDEVAGSIYRIHTAEYGIELPDAMIRDQWARVVASFAAIGVKPPAEWVAEQVAVWIAEREARIDRTIAQVAADRRIPVPPHVIEDAQREIRGLDHA</sequence>
<keyword evidence="2" id="KW-1185">Reference proteome</keyword>
<proteinExistence type="predicted"/>
<dbReference type="RefSeq" id="WP_344774781.1">
    <property type="nucleotide sequence ID" value="NZ_BAABBX010000009.1"/>
</dbReference>
<name>A0ABP8ANY2_9MICO</name>
<dbReference type="Proteomes" id="UP001500213">
    <property type="component" value="Unassembled WGS sequence"/>
</dbReference>
<evidence type="ECO:0000313" key="1">
    <source>
        <dbReference type="EMBL" id="GAA4187100.1"/>
    </source>
</evidence>
<gene>
    <name evidence="1" type="ORF">GCM10022288_11610</name>
</gene>